<dbReference type="GO" id="GO:0016435">
    <property type="term" value="F:rRNA (guanine) methyltransferase activity"/>
    <property type="evidence" value="ECO:0007669"/>
    <property type="project" value="InterPro"/>
</dbReference>
<keyword evidence="5" id="KW-0472">Membrane</keyword>
<dbReference type="InterPro" id="IPR039769">
    <property type="entry name" value="Bud23-like"/>
</dbReference>
<feature type="region of interest" description="Disordered" evidence="4">
    <location>
        <begin position="74"/>
        <end position="99"/>
    </location>
</feature>
<reference evidence="7 8" key="1">
    <citation type="submission" date="2019-12" db="EMBL/GenBank/DDBJ databases">
        <authorList>
            <person name="Alioto T."/>
            <person name="Alioto T."/>
            <person name="Gomez Garrido J."/>
        </authorList>
    </citation>
    <scope>NUCLEOTIDE SEQUENCE [LARGE SCALE GENOMIC DNA]</scope>
</reference>
<keyword evidence="5" id="KW-0812">Transmembrane</keyword>
<evidence type="ECO:0000259" key="6">
    <source>
        <dbReference type="Pfam" id="PF12589"/>
    </source>
</evidence>
<evidence type="ECO:0000256" key="5">
    <source>
        <dbReference type="SAM" id="Phobius"/>
    </source>
</evidence>
<evidence type="ECO:0000256" key="4">
    <source>
        <dbReference type="SAM" id="MobiDB-lite"/>
    </source>
</evidence>
<name>A0A8S0SX67_OLEEU</name>
<evidence type="ECO:0000256" key="1">
    <source>
        <dbReference type="ARBA" id="ARBA00022603"/>
    </source>
</evidence>
<evidence type="ECO:0000313" key="7">
    <source>
        <dbReference type="EMBL" id="CAA2995796.1"/>
    </source>
</evidence>
<dbReference type="EMBL" id="CACTIH010005509">
    <property type="protein sequence ID" value="CAA2995796.1"/>
    <property type="molecule type" value="Genomic_DNA"/>
</dbReference>
<dbReference type="Gramene" id="OE9A030536T1">
    <property type="protein sequence ID" value="OE9A030536C1"/>
    <property type="gene ID" value="OE9A030536"/>
</dbReference>
<keyword evidence="5" id="KW-1133">Transmembrane helix</keyword>
<dbReference type="GO" id="GO:0005730">
    <property type="term" value="C:nucleolus"/>
    <property type="evidence" value="ECO:0007669"/>
    <property type="project" value="TreeGrafter"/>
</dbReference>
<dbReference type="InterPro" id="IPR022238">
    <property type="entry name" value="Bud23_C"/>
</dbReference>
<gene>
    <name evidence="7" type="ORF">OLEA9_A030536</name>
</gene>
<comment type="caution">
    <text evidence="7">The sequence shown here is derived from an EMBL/GenBank/DDBJ whole genome shotgun (WGS) entry which is preliminary data.</text>
</comment>
<feature type="transmembrane region" description="Helical" evidence="5">
    <location>
        <begin position="6"/>
        <end position="27"/>
    </location>
</feature>
<organism evidence="7 8">
    <name type="scientific">Olea europaea subsp. europaea</name>
    <dbReference type="NCBI Taxonomy" id="158383"/>
    <lineage>
        <taxon>Eukaryota</taxon>
        <taxon>Viridiplantae</taxon>
        <taxon>Streptophyta</taxon>
        <taxon>Embryophyta</taxon>
        <taxon>Tracheophyta</taxon>
        <taxon>Spermatophyta</taxon>
        <taxon>Magnoliopsida</taxon>
        <taxon>eudicotyledons</taxon>
        <taxon>Gunneridae</taxon>
        <taxon>Pentapetalae</taxon>
        <taxon>asterids</taxon>
        <taxon>lamiids</taxon>
        <taxon>Lamiales</taxon>
        <taxon>Oleaceae</taxon>
        <taxon>Oleeae</taxon>
        <taxon>Olea</taxon>
    </lineage>
</organism>
<dbReference type="AlphaFoldDB" id="A0A8S0SX67"/>
<sequence length="99" mass="11673">MGPLFVQNELCVGLLVNMVFTVVITLLHEEKVKMVRAVLMKTAAEMKIINQHRPRKKQKLNKKMKGREWVLRKKEQRRRKGTAVPADTKYTARKRKARF</sequence>
<dbReference type="Proteomes" id="UP000594638">
    <property type="component" value="Unassembled WGS sequence"/>
</dbReference>
<keyword evidence="8" id="KW-1185">Reference proteome</keyword>
<dbReference type="GO" id="GO:0070476">
    <property type="term" value="P:rRNA (guanine-N7)-methylation"/>
    <property type="evidence" value="ECO:0007669"/>
    <property type="project" value="InterPro"/>
</dbReference>
<proteinExistence type="predicted"/>
<keyword evidence="2" id="KW-0808">Transferase</keyword>
<evidence type="ECO:0000256" key="3">
    <source>
        <dbReference type="ARBA" id="ARBA00022691"/>
    </source>
</evidence>
<evidence type="ECO:0000256" key="2">
    <source>
        <dbReference type="ARBA" id="ARBA00022679"/>
    </source>
</evidence>
<evidence type="ECO:0000313" key="8">
    <source>
        <dbReference type="Proteomes" id="UP000594638"/>
    </source>
</evidence>
<dbReference type="Pfam" id="PF12589">
    <property type="entry name" value="WBS_methylT"/>
    <property type="match status" value="1"/>
</dbReference>
<accession>A0A8S0SX67</accession>
<protein>
    <submittedName>
        <fullName evidence="7">Probable 18S rRNA (Guanine-N(7))-methyltransferase</fullName>
    </submittedName>
</protein>
<keyword evidence="1" id="KW-0489">Methyltransferase</keyword>
<dbReference type="OrthoDB" id="2877at2759"/>
<dbReference type="PANTHER" id="PTHR12734:SF0">
    <property type="entry name" value="18S RRNA (GUANINE-N(7))-METHYLTRANSFERASE-RELATED"/>
    <property type="match status" value="1"/>
</dbReference>
<dbReference type="PANTHER" id="PTHR12734">
    <property type="entry name" value="METHYLTRANSFERASE-RELATED"/>
    <property type="match status" value="1"/>
</dbReference>
<feature type="domain" description="18S rRNA (guanine(1575)-N(7))-methyltransferase Bud23 C-terminal" evidence="6">
    <location>
        <begin position="42"/>
        <end position="97"/>
    </location>
</feature>
<keyword evidence="3" id="KW-0949">S-adenosyl-L-methionine</keyword>